<feature type="transmembrane region" description="Helical" evidence="7">
    <location>
        <begin position="209"/>
        <end position="227"/>
    </location>
</feature>
<feature type="signal peptide" evidence="8">
    <location>
        <begin position="1"/>
        <end position="24"/>
    </location>
</feature>
<keyword evidence="11" id="KW-1185">Reference proteome</keyword>
<feature type="transmembrane region" description="Helical" evidence="7">
    <location>
        <begin position="177"/>
        <end position="197"/>
    </location>
</feature>
<protein>
    <submittedName>
        <fullName evidence="10">DMT family transporter</fullName>
    </submittedName>
</protein>
<keyword evidence="5 7" id="KW-1133">Transmembrane helix</keyword>
<dbReference type="EMBL" id="JALBUR010000001">
    <property type="protein sequence ID" value="MDX8418574.1"/>
    <property type="molecule type" value="Genomic_DNA"/>
</dbReference>
<feature type="transmembrane region" description="Helical" evidence="7">
    <location>
        <begin position="40"/>
        <end position="59"/>
    </location>
</feature>
<comment type="similarity">
    <text evidence="2">Belongs to the EamA transporter family.</text>
</comment>
<evidence type="ECO:0000259" key="9">
    <source>
        <dbReference type="Pfam" id="PF00892"/>
    </source>
</evidence>
<keyword evidence="4 7" id="KW-0812">Transmembrane</keyword>
<keyword evidence="8" id="KW-0732">Signal</keyword>
<evidence type="ECO:0000313" key="10">
    <source>
        <dbReference type="EMBL" id="MDX8418574.1"/>
    </source>
</evidence>
<keyword evidence="6 7" id="KW-0472">Membrane</keyword>
<feature type="transmembrane region" description="Helical" evidence="7">
    <location>
        <begin position="265"/>
        <end position="285"/>
    </location>
</feature>
<feature type="transmembrane region" description="Helical" evidence="7">
    <location>
        <begin position="98"/>
        <end position="117"/>
    </location>
</feature>
<organism evidence="10 11">
    <name type="scientific">Grylomicrobium aquisgranensis</name>
    <dbReference type="NCBI Taxonomy" id="2926318"/>
    <lineage>
        <taxon>Bacteria</taxon>
        <taxon>Bacillati</taxon>
        <taxon>Bacillota</taxon>
        <taxon>Erysipelotrichia</taxon>
        <taxon>Erysipelotrichales</taxon>
        <taxon>Erysipelotrichaceae</taxon>
        <taxon>Grylomicrobium</taxon>
    </lineage>
</organism>
<feature type="chain" id="PRO_5044306472" evidence="8">
    <location>
        <begin position="25"/>
        <end position="302"/>
    </location>
</feature>
<feature type="transmembrane region" description="Helical" evidence="7">
    <location>
        <begin position="151"/>
        <end position="170"/>
    </location>
</feature>
<feature type="domain" description="EamA" evidence="9">
    <location>
        <begin position="148"/>
        <end position="280"/>
    </location>
</feature>
<sequence>MKNKGSFLLLLTAFIWGMAFVAQSAAMDNVGPWTFNCVRSIIGGLTLLVLMPFLHKLVPPVHSSGKELLKGGIACGLLLGTSSMLQQVGIMSTAVGKAGFLTALYVVFVPLFLAFGGRHIQKRIWFSVALAVGGLYFLCMNGSFRLAKGDILLLLCACGFALHIITADHFTSHTDGIWLSCLQFFTAGLLCAGPMLFIEKPSLHDLLNAAVPILYAGILSSGAGYTMQIIGQKDTEPAIASLLMSLESVFACIGGFLLLHQVLTIREIFGCMLTFSAVILAQLPLDKKKETLPKTSASRNDS</sequence>
<reference evidence="10 11" key="1">
    <citation type="submission" date="2022-03" db="EMBL/GenBank/DDBJ databases">
        <title>Novel taxa within the pig intestine.</title>
        <authorList>
            <person name="Wylensek D."/>
            <person name="Bishof K."/>
            <person name="Afrizal A."/>
            <person name="Clavel T."/>
        </authorList>
    </citation>
    <scope>NUCLEOTIDE SEQUENCE [LARGE SCALE GENOMIC DNA]</scope>
    <source>
        <strain evidence="10 11">CLA-KB-P133</strain>
    </source>
</reference>
<evidence type="ECO:0000256" key="5">
    <source>
        <dbReference type="ARBA" id="ARBA00022989"/>
    </source>
</evidence>
<evidence type="ECO:0000256" key="1">
    <source>
        <dbReference type="ARBA" id="ARBA00004651"/>
    </source>
</evidence>
<comment type="caution">
    <text evidence="10">The sequence shown here is derived from an EMBL/GenBank/DDBJ whole genome shotgun (WGS) entry which is preliminary data.</text>
</comment>
<dbReference type="Proteomes" id="UP001286174">
    <property type="component" value="Unassembled WGS sequence"/>
</dbReference>
<feature type="domain" description="EamA" evidence="9">
    <location>
        <begin position="4"/>
        <end position="138"/>
    </location>
</feature>
<dbReference type="GO" id="GO:0005886">
    <property type="term" value="C:plasma membrane"/>
    <property type="evidence" value="ECO:0007669"/>
    <property type="project" value="UniProtKB-SubCell"/>
</dbReference>
<feature type="transmembrane region" description="Helical" evidence="7">
    <location>
        <begin position="124"/>
        <end position="145"/>
    </location>
</feature>
<comment type="subcellular location">
    <subcellularLocation>
        <location evidence="1">Cell membrane</location>
        <topology evidence="1">Multi-pass membrane protein</topology>
    </subcellularLocation>
</comment>
<dbReference type="Pfam" id="PF00892">
    <property type="entry name" value="EamA"/>
    <property type="match status" value="2"/>
</dbReference>
<evidence type="ECO:0000256" key="7">
    <source>
        <dbReference type="SAM" id="Phobius"/>
    </source>
</evidence>
<dbReference type="PANTHER" id="PTHR42920:SF5">
    <property type="entry name" value="EAMA DOMAIN-CONTAINING PROTEIN"/>
    <property type="match status" value="1"/>
</dbReference>
<dbReference type="SUPFAM" id="SSF103481">
    <property type="entry name" value="Multidrug resistance efflux transporter EmrE"/>
    <property type="match status" value="2"/>
</dbReference>
<name>A0AB35U690_9FIRM</name>
<feature type="transmembrane region" description="Helical" evidence="7">
    <location>
        <begin position="71"/>
        <end position="92"/>
    </location>
</feature>
<dbReference type="PANTHER" id="PTHR42920">
    <property type="entry name" value="OS03G0707200 PROTEIN-RELATED"/>
    <property type="match status" value="1"/>
</dbReference>
<dbReference type="AlphaFoldDB" id="A0AB35U690"/>
<dbReference type="InterPro" id="IPR000620">
    <property type="entry name" value="EamA_dom"/>
</dbReference>
<evidence type="ECO:0000256" key="2">
    <source>
        <dbReference type="ARBA" id="ARBA00007362"/>
    </source>
</evidence>
<gene>
    <name evidence="10" type="ORF">MOZ60_00535</name>
</gene>
<evidence type="ECO:0000313" key="11">
    <source>
        <dbReference type="Proteomes" id="UP001286174"/>
    </source>
</evidence>
<dbReference type="InterPro" id="IPR051258">
    <property type="entry name" value="Diverse_Substrate_Transporter"/>
</dbReference>
<evidence type="ECO:0000256" key="3">
    <source>
        <dbReference type="ARBA" id="ARBA00022475"/>
    </source>
</evidence>
<dbReference type="RefSeq" id="WP_370595268.1">
    <property type="nucleotide sequence ID" value="NZ_JALBUR010000001.1"/>
</dbReference>
<dbReference type="InterPro" id="IPR037185">
    <property type="entry name" value="EmrE-like"/>
</dbReference>
<feature type="transmembrane region" description="Helical" evidence="7">
    <location>
        <begin position="239"/>
        <end position="259"/>
    </location>
</feature>
<accession>A0AB35U690</accession>
<keyword evidence="3" id="KW-1003">Cell membrane</keyword>
<evidence type="ECO:0000256" key="6">
    <source>
        <dbReference type="ARBA" id="ARBA00023136"/>
    </source>
</evidence>
<proteinExistence type="inferred from homology"/>
<evidence type="ECO:0000256" key="8">
    <source>
        <dbReference type="SAM" id="SignalP"/>
    </source>
</evidence>
<evidence type="ECO:0000256" key="4">
    <source>
        <dbReference type="ARBA" id="ARBA00022692"/>
    </source>
</evidence>